<dbReference type="AlphaFoldDB" id="A0A0D6MMD5"/>
<organism evidence="2 3">
    <name type="scientific">Tanticharoenia sakaeratensis NBRC 103193</name>
    <dbReference type="NCBI Taxonomy" id="1231623"/>
    <lineage>
        <taxon>Bacteria</taxon>
        <taxon>Pseudomonadati</taxon>
        <taxon>Pseudomonadota</taxon>
        <taxon>Alphaproteobacteria</taxon>
        <taxon>Acetobacterales</taxon>
        <taxon>Acetobacteraceae</taxon>
        <taxon>Tanticharoenia</taxon>
    </lineage>
</organism>
<name>A0A0D6MMD5_9PROT</name>
<dbReference type="EMBL" id="BALE01000031">
    <property type="protein sequence ID" value="GAN54834.1"/>
    <property type="molecule type" value="Genomic_DNA"/>
</dbReference>
<evidence type="ECO:0000313" key="2">
    <source>
        <dbReference type="EMBL" id="GAN54834.1"/>
    </source>
</evidence>
<reference evidence="2 3" key="1">
    <citation type="submission" date="2012-10" db="EMBL/GenBank/DDBJ databases">
        <title>Genome sequencing of Tanticharoenia sakaeratensis NBRC 103193.</title>
        <authorList>
            <person name="Azuma Y."/>
            <person name="Hadano H."/>
            <person name="Hirakawa H."/>
            <person name="Matsushita K."/>
        </authorList>
    </citation>
    <scope>NUCLEOTIDE SEQUENCE [LARGE SCALE GENOMIC DNA]</scope>
    <source>
        <strain evidence="2 3">NBRC 103193</strain>
    </source>
</reference>
<proteinExistence type="predicted"/>
<accession>A0A0D6MMD5</accession>
<dbReference type="InterPro" id="IPR025579">
    <property type="entry name" value="DUF4357"/>
</dbReference>
<feature type="domain" description="DUF4357" evidence="1">
    <location>
        <begin position="231"/>
        <end position="284"/>
    </location>
</feature>
<evidence type="ECO:0000259" key="1">
    <source>
        <dbReference type="Pfam" id="PF14267"/>
    </source>
</evidence>
<comment type="caution">
    <text evidence="2">The sequence shown here is derived from an EMBL/GenBank/DDBJ whole genome shotgun (WGS) entry which is preliminary data.</text>
</comment>
<evidence type="ECO:0000313" key="3">
    <source>
        <dbReference type="Proteomes" id="UP000032679"/>
    </source>
</evidence>
<dbReference type="OrthoDB" id="2656488at2"/>
<keyword evidence="3" id="KW-1185">Reference proteome</keyword>
<dbReference type="CDD" id="cd10447">
    <property type="entry name" value="GIY-YIG_unchar_2"/>
    <property type="match status" value="1"/>
</dbReference>
<dbReference type="Proteomes" id="UP000032679">
    <property type="component" value="Unassembled WGS sequence"/>
</dbReference>
<dbReference type="STRING" id="1231623.Tasa_031_052"/>
<dbReference type="Pfam" id="PF14267">
    <property type="entry name" value="DUF4357"/>
    <property type="match status" value="1"/>
</dbReference>
<gene>
    <name evidence="2" type="ORF">Tasa_031_052</name>
</gene>
<protein>
    <recommendedName>
        <fullName evidence="1">DUF4357 domain-containing protein</fullName>
    </recommendedName>
</protein>
<dbReference type="RefSeq" id="WP_048849474.1">
    <property type="nucleotide sequence ID" value="NZ_BALE01000031.1"/>
</dbReference>
<sequence length="299" mass="32724">MAYPQTIQIFLPSGDPQGIRVAAITTRIVQVIEVPRARLDEFLRMPEAAYVGLYVLFGEDDETGASRAYIGQTGNFGVRLKQHNEKKEFWNRALIALSLTRSLTVTHAHFLEWLAIGRATEAQRFALENGTAGSKPHTPAPMEAECLEVFETVDVLLTTLGYPLFEPLIKRSLTVEGTTPNRPDGVDLFLHGDGVDGRGRYTEEGLVVLANSLGKAEASPSFEKFGSEAKRRRLIEAGSLLREGARLRVVKDMLFSSPSAAAATLFGRSSNGWIEWKDASGRTLSDVMGRNKATEGAEG</sequence>